<keyword evidence="3" id="KW-1185">Reference proteome</keyword>
<gene>
    <name evidence="2" type="ORF">Q6348_00290</name>
</gene>
<reference evidence="2 3" key="1">
    <citation type="submission" date="2023-07" db="EMBL/GenBank/DDBJ databases">
        <title>Description of novel actinomycetes strains, isolated from tidal flat sediment.</title>
        <authorList>
            <person name="Lu C."/>
        </authorList>
    </citation>
    <scope>NUCLEOTIDE SEQUENCE [LARGE SCALE GENOMIC DNA]</scope>
    <source>
        <strain evidence="2 3">SYSU T00b441</strain>
    </source>
</reference>
<feature type="transmembrane region" description="Helical" evidence="1">
    <location>
        <begin position="104"/>
        <end position="129"/>
    </location>
</feature>
<sequence length="148" mass="15315">MFNAKGVKIAGIVAMVAGLLMIIAGGVTWGLVSSQLKEEHITVSADAPAFGNKEVNGPLDAYYQAEAIKHHVLKATGGKTYAQLDREDPKRATAMNGDFLRASLFTSVVAFGVAAFAMGMGVLTILFGWAITALAGTRVAATATAATV</sequence>
<comment type="caution">
    <text evidence="2">The sequence shown here is derived from an EMBL/GenBank/DDBJ whole genome shotgun (WGS) entry which is preliminary data.</text>
</comment>
<keyword evidence="1" id="KW-0812">Transmembrane</keyword>
<protein>
    <submittedName>
        <fullName evidence="2">Aromatic ring-opening dioxygenase LigA</fullName>
    </submittedName>
</protein>
<proteinExistence type="predicted"/>
<feature type="transmembrane region" description="Helical" evidence="1">
    <location>
        <begin position="12"/>
        <end position="32"/>
    </location>
</feature>
<dbReference type="RefSeq" id="WP_304599344.1">
    <property type="nucleotide sequence ID" value="NZ_JAUQYP010000001.1"/>
</dbReference>
<keyword evidence="2" id="KW-0560">Oxidoreductase</keyword>
<dbReference type="Proteomes" id="UP001232536">
    <property type="component" value="Unassembled WGS sequence"/>
</dbReference>
<evidence type="ECO:0000313" key="2">
    <source>
        <dbReference type="EMBL" id="MDO8105634.1"/>
    </source>
</evidence>
<keyword evidence="2" id="KW-0223">Dioxygenase</keyword>
<accession>A0ABT9D4M2</accession>
<evidence type="ECO:0000313" key="3">
    <source>
        <dbReference type="Proteomes" id="UP001232536"/>
    </source>
</evidence>
<evidence type="ECO:0000256" key="1">
    <source>
        <dbReference type="SAM" id="Phobius"/>
    </source>
</evidence>
<keyword evidence="1" id="KW-1133">Transmembrane helix</keyword>
<keyword evidence="1" id="KW-0472">Membrane</keyword>
<organism evidence="2 3">
    <name type="scientific">Actinotalea lenta</name>
    <dbReference type="NCBI Taxonomy" id="3064654"/>
    <lineage>
        <taxon>Bacteria</taxon>
        <taxon>Bacillati</taxon>
        <taxon>Actinomycetota</taxon>
        <taxon>Actinomycetes</taxon>
        <taxon>Micrococcales</taxon>
        <taxon>Cellulomonadaceae</taxon>
        <taxon>Actinotalea</taxon>
    </lineage>
</organism>
<dbReference type="EMBL" id="JAUQYP010000001">
    <property type="protein sequence ID" value="MDO8105634.1"/>
    <property type="molecule type" value="Genomic_DNA"/>
</dbReference>
<name>A0ABT9D4M2_9CELL</name>
<dbReference type="GO" id="GO:0051213">
    <property type="term" value="F:dioxygenase activity"/>
    <property type="evidence" value="ECO:0007669"/>
    <property type="project" value="UniProtKB-KW"/>
</dbReference>